<evidence type="ECO:0000313" key="2">
    <source>
        <dbReference type="EMBL" id="GAV03379.1"/>
    </source>
</evidence>
<evidence type="ECO:0000313" key="3">
    <source>
        <dbReference type="Proteomes" id="UP000186922"/>
    </source>
</evidence>
<comment type="caution">
    <text evidence="2">The sequence shown here is derived from an EMBL/GenBank/DDBJ whole genome shotgun (WGS) entry which is preliminary data.</text>
</comment>
<accession>A0A1D1VXN8</accession>
<proteinExistence type="predicted"/>
<sequence length="87" mass="9442">MNDYPYRNEPGCDKARADEPSVVSYNLNVSYETLRVAVIDAVSKVLDVPNAEPAAVGPVDDYPGSSASPSPTFDVPESFRKFTLQGF</sequence>
<protein>
    <submittedName>
        <fullName evidence="2">Uncharacterized protein</fullName>
    </submittedName>
</protein>
<gene>
    <name evidence="2" type="primary">RvY_13808-1</name>
    <name evidence="2" type="synonym">RvY_13808.1</name>
    <name evidence="2" type="ORF">RvY_13808</name>
</gene>
<name>A0A1D1VXN8_RAMVA</name>
<feature type="region of interest" description="Disordered" evidence="1">
    <location>
        <begin position="53"/>
        <end position="73"/>
    </location>
</feature>
<keyword evidence="3" id="KW-1185">Reference proteome</keyword>
<organism evidence="2 3">
    <name type="scientific">Ramazzottius varieornatus</name>
    <name type="common">Water bear</name>
    <name type="synonym">Tardigrade</name>
    <dbReference type="NCBI Taxonomy" id="947166"/>
    <lineage>
        <taxon>Eukaryota</taxon>
        <taxon>Metazoa</taxon>
        <taxon>Ecdysozoa</taxon>
        <taxon>Tardigrada</taxon>
        <taxon>Eutardigrada</taxon>
        <taxon>Parachela</taxon>
        <taxon>Hypsibioidea</taxon>
        <taxon>Ramazzottiidae</taxon>
        <taxon>Ramazzottius</taxon>
    </lineage>
</organism>
<dbReference type="Proteomes" id="UP000186922">
    <property type="component" value="Unassembled WGS sequence"/>
</dbReference>
<dbReference type="EMBL" id="BDGG01000009">
    <property type="protein sequence ID" value="GAV03379.1"/>
    <property type="molecule type" value="Genomic_DNA"/>
</dbReference>
<reference evidence="2 3" key="1">
    <citation type="journal article" date="2016" name="Nat. Commun.">
        <title>Extremotolerant tardigrade genome and improved radiotolerance of human cultured cells by tardigrade-unique protein.</title>
        <authorList>
            <person name="Hashimoto T."/>
            <person name="Horikawa D.D."/>
            <person name="Saito Y."/>
            <person name="Kuwahara H."/>
            <person name="Kozuka-Hata H."/>
            <person name="Shin-I T."/>
            <person name="Minakuchi Y."/>
            <person name="Ohishi K."/>
            <person name="Motoyama A."/>
            <person name="Aizu T."/>
            <person name="Enomoto A."/>
            <person name="Kondo K."/>
            <person name="Tanaka S."/>
            <person name="Hara Y."/>
            <person name="Koshikawa S."/>
            <person name="Sagara H."/>
            <person name="Miura T."/>
            <person name="Yokobori S."/>
            <person name="Miyagawa K."/>
            <person name="Suzuki Y."/>
            <person name="Kubo T."/>
            <person name="Oyama M."/>
            <person name="Kohara Y."/>
            <person name="Fujiyama A."/>
            <person name="Arakawa K."/>
            <person name="Katayama T."/>
            <person name="Toyoda A."/>
            <person name="Kunieda T."/>
        </authorList>
    </citation>
    <scope>NUCLEOTIDE SEQUENCE [LARGE SCALE GENOMIC DNA]</scope>
    <source>
        <strain evidence="2 3">YOKOZUNA-1</strain>
    </source>
</reference>
<evidence type="ECO:0000256" key="1">
    <source>
        <dbReference type="SAM" id="MobiDB-lite"/>
    </source>
</evidence>
<dbReference type="AlphaFoldDB" id="A0A1D1VXN8"/>